<dbReference type="Proteomes" id="UP001215956">
    <property type="component" value="Unassembled WGS sequence"/>
</dbReference>
<proteinExistence type="predicted"/>
<sequence>MKTKEMEKMDKVVEEIGTGPLCMDEALLQEVKKTLLEKGYAAADVLVTQRTGSDEQNEIARALAISQKYKLSQEAGAKVVENLNIIRSGKW</sequence>
<evidence type="ECO:0000313" key="1">
    <source>
        <dbReference type="EMBL" id="MDF0593304.1"/>
    </source>
</evidence>
<name>A0ABT5XF12_9EURY</name>
<evidence type="ECO:0000313" key="2">
    <source>
        <dbReference type="Proteomes" id="UP001215956"/>
    </source>
</evidence>
<organism evidence="1 2">
    <name type="scientific">Candidatus Methanocrinis alkalitolerans</name>
    <dbReference type="NCBI Taxonomy" id="3033395"/>
    <lineage>
        <taxon>Archaea</taxon>
        <taxon>Methanobacteriati</taxon>
        <taxon>Methanobacteriota</taxon>
        <taxon>Stenosarchaea group</taxon>
        <taxon>Methanomicrobia</taxon>
        <taxon>Methanotrichales</taxon>
        <taxon>Methanotrichaceae</taxon>
        <taxon>Methanocrinis</taxon>
    </lineage>
</organism>
<dbReference type="RefSeq" id="WP_316969007.1">
    <property type="nucleotide sequence ID" value="NZ_JARFPL010000017.1"/>
</dbReference>
<keyword evidence="2" id="KW-1185">Reference proteome</keyword>
<gene>
    <name evidence="1" type="ORF">P0O24_06885</name>
</gene>
<protein>
    <submittedName>
        <fullName evidence="1">Uncharacterized protein</fullName>
    </submittedName>
</protein>
<accession>A0ABT5XF12</accession>
<dbReference type="EMBL" id="JARFPL010000017">
    <property type="protein sequence ID" value="MDF0593304.1"/>
    <property type="molecule type" value="Genomic_DNA"/>
</dbReference>
<reference evidence="1 2" key="1">
    <citation type="submission" date="2023-03" db="EMBL/GenBank/DDBJ databases">
        <title>Whole genome sequencing of Methanotrichaceae archaeon M04Ac.</title>
        <authorList>
            <person name="Khomyakova M.A."/>
            <person name="Merkel A.Y."/>
            <person name="Slobodkin A.I."/>
        </authorList>
    </citation>
    <scope>NUCLEOTIDE SEQUENCE [LARGE SCALE GENOMIC DNA]</scope>
    <source>
        <strain evidence="1 2">M04Ac</strain>
    </source>
</reference>
<comment type="caution">
    <text evidence="1">The sequence shown here is derived from an EMBL/GenBank/DDBJ whole genome shotgun (WGS) entry which is preliminary data.</text>
</comment>